<name>A0A8S5P5F0_9CAUD</name>
<proteinExistence type="predicted"/>
<protein>
    <submittedName>
        <fullName evidence="1">Uncharacterized protein</fullName>
    </submittedName>
</protein>
<dbReference type="EMBL" id="BK015343">
    <property type="protein sequence ID" value="DAE02226.1"/>
    <property type="molecule type" value="Genomic_DNA"/>
</dbReference>
<organism evidence="1">
    <name type="scientific">Myoviridae sp. ctiil21</name>
    <dbReference type="NCBI Taxonomy" id="2825153"/>
    <lineage>
        <taxon>Viruses</taxon>
        <taxon>Duplodnaviria</taxon>
        <taxon>Heunggongvirae</taxon>
        <taxon>Uroviricota</taxon>
        <taxon>Caudoviricetes</taxon>
    </lineage>
</organism>
<accession>A0A8S5P5F0</accession>
<sequence length="117" mass="13433">MKKWIPSYRAHGKEEKVTEGTKSLRLLTDGESRLTQRSFFWDGGTTVIFEEHLMDMLDDREVIEFPNAAEAKAYIVSKMKELRGFHDSYGLRVDIPEQWRIEQEKAPDAAATAQGAE</sequence>
<evidence type="ECO:0000313" key="1">
    <source>
        <dbReference type="EMBL" id="DAE02226.1"/>
    </source>
</evidence>
<reference evidence="1" key="1">
    <citation type="journal article" date="2021" name="Proc. Natl. Acad. Sci. U.S.A.">
        <title>A Catalog of Tens of Thousands of Viruses from Human Metagenomes Reveals Hidden Associations with Chronic Diseases.</title>
        <authorList>
            <person name="Tisza M.J."/>
            <person name="Buck C.B."/>
        </authorList>
    </citation>
    <scope>NUCLEOTIDE SEQUENCE</scope>
    <source>
        <strain evidence="1">Ctiil21</strain>
    </source>
</reference>